<comment type="similarity">
    <text evidence="1">Belongs to the NAD(P)H dehydrogenase (quinone) family.</text>
</comment>
<dbReference type="GO" id="GO:0016491">
    <property type="term" value="F:oxidoreductase activity"/>
    <property type="evidence" value="ECO:0007669"/>
    <property type="project" value="UniProtKB-KW"/>
</dbReference>
<sequence>MRKPEGGDVVNCLVVVAHPLETSLCAAFARTAVETLTRQGHAVTVRDLHRPPFPPALTEAERASFYTGAYDRSEVAAEIDALVAAEAVVLVFPTWWFGFPAALKGWFDRVWAPGVAFTHTPDYGPIRPHLAGLRHMLAVTTLGSPWWVDLVVMRRPVRRVLKTAIVGGCAPGCRFEMMSLYGAERPDQARADAFAARLSARLRAW</sequence>
<organism evidence="4 5">
    <name type="scientific">Rhodoplanes azumiensis</name>
    <dbReference type="NCBI Taxonomy" id="1897628"/>
    <lineage>
        <taxon>Bacteria</taxon>
        <taxon>Pseudomonadati</taxon>
        <taxon>Pseudomonadota</taxon>
        <taxon>Alphaproteobacteria</taxon>
        <taxon>Hyphomicrobiales</taxon>
        <taxon>Nitrobacteraceae</taxon>
        <taxon>Rhodoplanes</taxon>
    </lineage>
</organism>
<accession>A0ABW5AGM0</accession>
<comment type="caution">
    <text evidence="4">The sequence shown here is derived from an EMBL/GenBank/DDBJ whole genome shotgun (WGS) entry which is preliminary data.</text>
</comment>
<dbReference type="InterPro" id="IPR003680">
    <property type="entry name" value="Flavodoxin_fold"/>
</dbReference>
<reference evidence="5" key="1">
    <citation type="journal article" date="2019" name="Int. J. Syst. Evol. Microbiol.">
        <title>The Global Catalogue of Microorganisms (GCM) 10K type strain sequencing project: providing services to taxonomists for standard genome sequencing and annotation.</title>
        <authorList>
            <consortium name="The Broad Institute Genomics Platform"/>
            <consortium name="The Broad Institute Genome Sequencing Center for Infectious Disease"/>
            <person name="Wu L."/>
            <person name="Ma J."/>
        </authorList>
    </citation>
    <scope>NUCLEOTIDE SEQUENCE [LARGE SCALE GENOMIC DNA]</scope>
    <source>
        <strain evidence="5">CGMCC 1.6774</strain>
    </source>
</reference>
<name>A0ABW5AGM0_9BRAD</name>
<dbReference type="InterPro" id="IPR029039">
    <property type="entry name" value="Flavoprotein-like_sf"/>
</dbReference>
<dbReference type="PANTHER" id="PTHR10204:SF34">
    <property type="entry name" value="NAD(P)H DEHYDROGENASE [QUINONE] 1 ISOFORM 1"/>
    <property type="match status" value="1"/>
</dbReference>
<dbReference type="EC" id="1.-.-.-" evidence="4"/>
<evidence type="ECO:0000259" key="3">
    <source>
        <dbReference type="Pfam" id="PF02525"/>
    </source>
</evidence>
<evidence type="ECO:0000313" key="4">
    <source>
        <dbReference type="EMBL" id="MFD2181346.1"/>
    </source>
</evidence>
<dbReference type="PANTHER" id="PTHR10204">
    <property type="entry name" value="NAD P H OXIDOREDUCTASE-RELATED"/>
    <property type="match status" value="1"/>
</dbReference>
<dbReference type="Proteomes" id="UP001597314">
    <property type="component" value="Unassembled WGS sequence"/>
</dbReference>
<dbReference type="Pfam" id="PF02525">
    <property type="entry name" value="Flavodoxin_2"/>
    <property type="match status" value="1"/>
</dbReference>
<dbReference type="InterPro" id="IPR051545">
    <property type="entry name" value="NAD(P)H_dehydrogenase_qn"/>
</dbReference>
<evidence type="ECO:0000256" key="1">
    <source>
        <dbReference type="ARBA" id="ARBA00006252"/>
    </source>
</evidence>
<protein>
    <submittedName>
        <fullName evidence="4">NAD(P)H-dependent oxidoreductase</fullName>
        <ecNumber evidence="4">1.-.-.-</ecNumber>
        <ecNumber evidence="4">1.6.99.-</ecNumber>
    </submittedName>
</protein>
<dbReference type="SUPFAM" id="SSF52218">
    <property type="entry name" value="Flavoproteins"/>
    <property type="match status" value="1"/>
</dbReference>
<feature type="domain" description="Flavodoxin-like fold" evidence="3">
    <location>
        <begin position="11"/>
        <end position="146"/>
    </location>
</feature>
<evidence type="ECO:0000313" key="5">
    <source>
        <dbReference type="Proteomes" id="UP001597314"/>
    </source>
</evidence>
<dbReference type="EC" id="1.6.99.-" evidence="4"/>
<keyword evidence="5" id="KW-1185">Reference proteome</keyword>
<dbReference type="Gene3D" id="3.40.50.360">
    <property type="match status" value="1"/>
</dbReference>
<keyword evidence="2 4" id="KW-0560">Oxidoreductase</keyword>
<gene>
    <name evidence="4" type="ORF">ACFSOX_04215</name>
</gene>
<dbReference type="RefSeq" id="WP_378476532.1">
    <property type="nucleotide sequence ID" value="NZ_JBHUIW010000003.1"/>
</dbReference>
<evidence type="ECO:0000256" key="2">
    <source>
        <dbReference type="ARBA" id="ARBA00023002"/>
    </source>
</evidence>
<dbReference type="EMBL" id="JBHUIW010000003">
    <property type="protein sequence ID" value="MFD2181346.1"/>
    <property type="molecule type" value="Genomic_DNA"/>
</dbReference>
<proteinExistence type="inferred from homology"/>